<evidence type="ECO:0000313" key="3">
    <source>
        <dbReference type="EMBL" id="VDI03811.1"/>
    </source>
</evidence>
<dbReference type="InterPro" id="IPR052654">
    <property type="entry name" value="CS_Sulfotransferase"/>
</dbReference>
<dbReference type="SUPFAM" id="SSF52540">
    <property type="entry name" value="P-loop containing nucleoside triphosphate hydrolases"/>
    <property type="match status" value="1"/>
</dbReference>
<dbReference type="InterPro" id="IPR027417">
    <property type="entry name" value="P-loop_NTPase"/>
</dbReference>
<name>A0A8B6CGQ4_MYTGA</name>
<comment type="caution">
    <text evidence="3">The sequence shown here is derived from an EMBL/GenBank/DDBJ whole genome shotgun (WGS) entry which is preliminary data.</text>
</comment>
<feature type="domain" description="Sulfotransferase" evidence="2">
    <location>
        <begin position="134"/>
        <end position="402"/>
    </location>
</feature>
<keyword evidence="1" id="KW-0812">Transmembrane</keyword>
<evidence type="ECO:0000256" key="1">
    <source>
        <dbReference type="SAM" id="Phobius"/>
    </source>
</evidence>
<dbReference type="GO" id="GO:0019319">
    <property type="term" value="P:hexose biosynthetic process"/>
    <property type="evidence" value="ECO:0007669"/>
    <property type="project" value="TreeGrafter"/>
</dbReference>
<sequence length="432" mass="51608">MNRRQRRIIRSSVCGILVMCIFLNFNIDFLNIDIHTNGAFKRMQILQSAESPNISITTNRMHYQNPLFSKQICSGIGLRTVGKTKVNRLLNFHKTDPFRFFKNYKNPCFYRNVTYLGGKELKKPTLTIRCLPYFFIIGMPKSGTTDVWHGLEQHPGVAIRHGKEPMYFTRRRYPRANWSLDQYLDHFDAATDIIKSTPSPDKWTDDDLYYFLITGEGTVDVSHDNDRWQEIPGNEDCNEPRMLNAHYLYHLNPNMRLIFMMRDPVNRVYSDYLYESQFFGYNKTVEDFHLAVLESITQHMLCRKHFSERGCAYNSSLESFKARLRVGMYYVFLEDWYRVFPKEQVMVIKFEEYMRNRIEYLKEVFKFLKLRPISVSEEQKQRKRSISNTRSKEDRHIGDMSKKTRILLQEFYHPFNKRLSILLNDNKYMWGS</sequence>
<proteinExistence type="predicted"/>
<keyword evidence="3" id="KW-0808">Transferase</keyword>
<keyword evidence="1" id="KW-0472">Membrane</keyword>
<dbReference type="Pfam" id="PF00685">
    <property type="entry name" value="Sulfotransfer_1"/>
    <property type="match status" value="1"/>
</dbReference>
<keyword evidence="4" id="KW-1185">Reference proteome</keyword>
<dbReference type="GO" id="GO:0050659">
    <property type="term" value="F:N-acetylgalactosamine 4-sulfate 6-O-sulfotransferase activity"/>
    <property type="evidence" value="ECO:0007669"/>
    <property type="project" value="UniProtKB-EC"/>
</dbReference>
<gene>
    <name evidence="3" type="ORF">MGAL_10B078276</name>
</gene>
<keyword evidence="1" id="KW-1133">Transmembrane helix</keyword>
<dbReference type="Gene3D" id="3.40.50.300">
    <property type="entry name" value="P-loop containing nucleotide triphosphate hydrolases"/>
    <property type="match status" value="1"/>
</dbReference>
<accession>A0A8B6CGQ4</accession>
<dbReference type="PANTHER" id="PTHR15723">
    <property type="entry name" value="CARBOHYDRATE SULFOTRANSFERASE 15"/>
    <property type="match status" value="1"/>
</dbReference>
<dbReference type="EC" id="2.8.2.33" evidence="3"/>
<dbReference type="EMBL" id="UYJE01001635">
    <property type="protein sequence ID" value="VDI03811.1"/>
    <property type="molecule type" value="Genomic_DNA"/>
</dbReference>
<evidence type="ECO:0000259" key="2">
    <source>
        <dbReference type="Pfam" id="PF00685"/>
    </source>
</evidence>
<protein>
    <submittedName>
        <fullName evidence="3">N-acetylgalactosamine 4-sulfate 6-O-sulfotransferase</fullName>
        <ecNumber evidence="3">2.8.2.33</ecNumber>
    </submittedName>
</protein>
<evidence type="ECO:0000313" key="4">
    <source>
        <dbReference type="Proteomes" id="UP000596742"/>
    </source>
</evidence>
<feature type="transmembrane region" description="Helical" evidence="1">
    <location>
        <begin position="12"/>
        <end position="32"/>
    </location>
</feature>
<organism evidence="3 4">
    <name type="scientific">Mytilus galloprovincialis</name>
    <name type="common">Mediterranean mussel</name>
    <dbReference type="NCBI Taxonomy" id="29158"/>
    <lineage>
        <taxon>Eukaryota</taxon>
        <taxon>Metazoa</taxon>
        <taxon>Spiralia</taxon>
        <taxon>Lophotrochozoa</taxon>
        <taxon>Mollusca</taxon>
        <taxon>Bivalvia</taxon>
        <taxon>Autobranchia</taxon>
        <taxon>Pteriomorphia</taxon>
        <taxon>Mytilida</taxon>
        <taxon>Mytiloidea</taxon>
        <taxon>Mytilidae</taxon>
        <taxon>Mytilinae</taxon>
        <taxon>Mytilus</taxon>
    </lineage>
</organism>
<dbReference type="AlphaFoldDB" id="A0A8B6CGQ4"/>
<reference evidence="3" key="1">
    <citation type="submission" date="2018-11" db="EMBL/GenBank/DDBJ databases">
        <authorList>
            <person name="Alioto T."/>
            <person name="Alioto T."/>
        </authorList>
    </citation>
    <scope>NUCLEOTIDE SEQUENCE</scope>
</reference>
<dbReference type="InterPro" id="IPR000863">
    <property type="entry name" value="Sulfotransferase_dom"/>
</dbReference>
<dbReference type="OrthoDB" id="8068875at2759"/>
<dbReference type="Proteomes" id="UP000596742">
    <property type="component" value="Unassembled WGS sequence"/>
</dbReference>
<dbReference type="PANTHER" id="PTHR15723:SF0">
    <property type="entry name" value="CARBOHYDRATE SULFOTRANSFERASE 15"/>
    <property type="match status" value="1"/>
</dbReference>